<gene>
    <name evidence="2" type="ORF">AQPE_2435</name>
</gene>
<organism evidence="2 3">
    <name type="scientific">Aquipluma nitroreducens</name>
    <dbReference type="NCBI Taxonomy" id="2010828"/>
    <lineage>
        <taxon>Bacteria</taxon>
        <taxon>Pseudomonadati</taxon>
        <taxon>Bacteroidota</taxon>
        <taxon>Bacteroidia</taxon>
        <taxon>Marinilabiliales</taxon>
        <taxon>Prolixibacteraceae</taxon>
        <taxon>Aquipluma</taxon>
    </lineage>
</organism>
<keyword evidence="2" id="KW-0418">Kinase</keyword>
<protein>
    <submittedName>
        <fullName evidence="2">Two-component sensor histidine kinase</fullName>
    </submittedName>
</protein>
<accession>A0A5K7S9L5</accession>
<dbReference type="KEGG" id="anf:AQPE_2435"/>
<reference evidence="2" key="1">
    <citation type="journal article" date="2020" name="Int. J. Syst. Evol. Microbiol.">
        <title>Aquipluma nitroreducens gen. nov. sp. nov., a novel facultatively anaerobic bacterium isolated from a freshwater lake.</title>
        <authorList>
            <person name="Watanabe M."/>
            <person name="Kojima H."/>
            <person name="Fukui M."/>
        </authorList>
    </citation>
    <scope>NUCLEOTIDE SEQUENCE</scope>
    <source>
        <strain evidence="2">MeG22</strain>
    </source>
</reference>
<sequence>MFRNDEKCLEFLAGIKWANGFVCKKCGNTNSCAGKEPFSRRCTKCKAKETATNGTVFHGVKFPISKAFYIAYQVCKGKEDVSSYEFGRRLSLRQMTCWNFKTKIQHALEEMDSLTENERNSMEKILTS</sequence>
<dbReference type="Pfam" id="PF12760">
    <property type="entry name" value="Zn_ribbon_IS1595"/>
    <property type="match status" value="1"/>
</dbReference>
<evidence type="ECO:0000313" key="3">
    <source>
        <dbReference type="Proteomes" id="UP001193389"/>
    </source>
</evidence>
<dbReference type="Proteomes" id="UP001193389">
    <property type="component" value="Chromosome"/>
</dbReference>
<feature type="domain" description="Transposase zinc-ribbon" evidence="1">
    <location>
        <begin position="4"/>
        <end position="47"/>
    </location>
</feature>
<dbReference type="GO" id="GO:0016301">
    <property type="term" value="F:kinase activity"/>
    <property type="evidence" value="ECO:0007669"/>
    <property type="project" value="UniProtKB-KW"/>
</dbReference>
<name>A0A5K7S9L5_9BACT</name>
<proteinExistence type="predicted"/>
<evidence type="ECO:0000313" key="2">
    <source>
        <dbReference type="EMBL" id="BBE18273.1"/>
    </source>
</evidence>
<keyword evidence="3" id="KW-1185">Reference proteome</keyword>
<evidence type="ECO:0000259" key="1">
    <source>
        <dbReference type="Pfam" id="PF12760"/>
    </source>
</evidence>
<dbReference type="AlphaFoldDB" id="A0A5K7S9L5"/>
<keyword evidence="2" id="KW-0808">Transferase</keyword>
<dbReference type="EMBL" id="AP018694">
    <property type="protein sequence ID" value="BBE18273.1"/>
    <property type="molecule type" value="Genomic_DNA"/>
</dbReference>
<dbReference type="InterPro" id="IPR024442">
    <property type="entry name" value="Transposase_Zn_ribbon"/>
</dbReference>